<dbReference type="OMA" id="RKVYGNM"/>
<dbReference type="PANTHER" id="PTHR21547:SF0">
    <property type="entry name" value="CLUSTERIN-ASSOCIATED PROTEIN 1"/>
    <property type="match status" value="1"/>
</dbReference>
<evidence type="ECO:0000256" key="3">
    <source>
        <dbReference type="ARBA" id="ARBA00022794"/>
    </source>
</evidence>
<keyword evidence="5" id="KW-0969">Cilium</keyword>
<dbReference type="EnsemblMetazoa" id="XM_022809294">
    <property type="protein sequence ID" value="XP_022665029"/>
    <property type="gene ID" value="LOC111252014"/>
</dbReference>
<organism evidence="9 10">
    <name type="scientific">Varroa destructor</name>
    <name type="common">Honeybee mite</name>
    <dbReference type="NCBI Taxonomy" id="109461"/>
    <lineage>
        <taxon>Eukaryota</taxon>
        <taxon>Metazoa</taxon>
        <taxon>Ecdysozoa</taxon>
        <taxon>Arthropoda</taxon>
        <taxon>Chelicerata</taxon>
        <taxon>Arachnida</taxon>
        <taxon>Acari</taxon>
        <taxon>Parasitiformes</taxon>
        <taxon>Mesostigmata</taxon>
        <taxon>Gamasina</taxon>
        <taxon>Dermanyssoidea</taxon>
        <taxon>Varroidae</taxon>
        <taxon>Varroa</taxon>
    </lineage>
</organism>
<evidence type="ECO:0000256" key="8">
    <source>
        <dbReference type="SAM" id="MobiDB-lite"/>
    </source>
</evidence>
<dbReference type="GO" id="GO:0060271">
    <property type="term" value="P:cilium assembly"/>
    <property type="evidence" value="ECO:0007669"/>
    <property type="project" value="TreeGrafter"/>
</dbReference>
<dbReference type="Pfam" id="PF10234">
    <property type="entry name" value="Cluap1"/>
    <property type="match status" value="1"/>
</dbReference>
<reference evidence="9" key="1">
    <citation type="submission" date="2021-01" db="UniProtKB">
        <authorList>
            <consortium name="EnsemblMetazoa"/>
        </authorList>
    </citation>
    <scope>IDENTIFICATION</scope>
</reference>
<dbReference type="EnsemblMetazoa" id="XM_022809295">
    <property type="protein sequence ID" value="XP_022665030"/>
    <property type="gene ID" value="LOC111252014"/>
</dbReference>
<name>A0A7M7KFE7_VARDE</name>
<dbReference type="OrthoDB" id="438545at2759"/>
<feature type="coiled-coil region" evidence="7">
    <location>
        <begin position="220"/>
        <end position="306"/>
    </location>
</feature>
<dbReference type="CTD" id="23059"/>
<keyword evidence="4 7" id="KW-0175">Coiled coil</keyword>
<dbReference type="InParanoid" id="A0A7M7KFE7"/>
<dbReference type="KEGG" id="vde:111252014"/>
<evidence type="ECO:0000256" key="2">
    <source>
        <dbReference type="ARBA" id="ARBA00008340"/>
    </source>
</evidence>
<accession>A0A7M7KFE7</accession>
<feature type="compositionally biased region" description="Polar residues" evidence="8">
    <location>
        <begin position="393"/>
        <end position="403"/>
    </location>
</feature>
<dbReference type="RefSeq" id="XP_022665029.1">
    <property type="nucleotide sequence ID" value="XM_022809294.1"/>
</dbReference>
<evidence type="ECO:0000256" key="1">
    <source>
        <dbReference type="ARBA" id="ARBA00004138"/>
    </source>
</evidence>
<dbReference type="AlphaFoldDB" id="A0A7M7KFE7"/>
<keyword evidence="3" id="KW-0970">Cilium biogenesis/degradation</keyword>
<evidence type="ECO:0008006" key="11">
    <source>
        <dbReference type="Google" id="ProtNLM"/>
    </source>
</evidence>
<comment type="subcellular location">
    <subcellularLocation>
        <location evidence="1">Cell projection</location>
        <location evidence="1">Cilium</location>
    </subcellularLocation>
</comment>
<evidence type="ECO:0000313" key="9">
    <source>
        <dbReference type="EnsemblMetazoa" id="XP_022665029"/>
    </source>
</evidence>
<feature type="compositionally biased region" description="Acidic residues" evidence="8">
    <location>
        <begin position="361"/>
        <end position="380"/>
    </location>
</feature>
<evidence type="ECO:0000313" key="10">
    <source>
        <dbReference type="Proteomes" id="UP000594260"/>
    </source>
</evidence>
<dbReference type="EnsemblMetazoa" id="XM_022809296">
    <property type="protein sequence ID" value="XP_022665031"/>
    <property type="gene ID" value="LOC111252014"/>
</dbReference>
<sequence>MVQKLYSSTNLIHELRQRILDLIESLRALGYSRLLPMDSFKKPNFPLLAEILEFLMTRIEPELNLPPDLNNEHDRVYFVKMIAETMMLKANLKLSTKRLYGADAYAIREVLKLVQLLQGTLKEEPAGNGDQKNEGDEDENVYDSYAVSSKFSELRRARQLASDLTSEGASLFDLLGKEVELKKVRNDALSRYLEISQVERCIGQVMTTVRSDIEKTRALIANVHEDETNLEQKIEKRKQELERSQNRLQTLRAVRPAYMDEYEVLEDELKEVYQEYVRKYRCLAYLEQQLEELERLETQEKAEREERVKKMVGEMREMGVEGTNDGDEGMNGTGKLRTRRDVTRRQRVFGSMTAPDKDSDSDLELDEDEDGSDNSSDDVDLAAFGAVKAPNVKSVNVDSDNDF</sequence>
<keyword evidence="10" id="KW-1185">Reference proteome</keyword>
<keyword evidence="6" id="KW-0966">Cell projection</keyword>
<evidence type="ECO:0000256" key="7">
    <source>
        <dbReference type="SAM" id="Coils"/>
    </source>
</evidence>
<dbReference type="GeneID" id="111252014"/>
<evidence type="ECO:0000256" key="4">
    <source>
        <dbReference type="ARBA" id="ARBA00023054"/>
    </source>
</evidence>
<dbReference type="GO" id="GO:0005929">
    <property type="term" value="C:cilium"/>
    <property type="evidence" value="ECO:0007669"/>
    <property type="project" value="UniProtKB-SubCell"/>
</dbReference>
<comment type="similarity">
    <text evidence="2">Belongs to the CLUAP1 family.</text>
</comment>
<dbReference type="GO" id="GO:0005815">
    <property type="term" value="C:microtubule organizing center"/>
    <property type="evidence" value="ECO:0007669"/>
    <property type="project" value="TreeGrafter"/>
</dbReference>
<proteinExistence type="inferred from homology"/>
<dbReference type="RefSeq" id="XP_022665030.1">
    <property type="nucleotide sequence ID" value="XM_022809295.1"/>
</dbReference>
<dbReference type="InterPro" id="IPR019366">
    <property type="entry name" value="Clusterin-associated_protein-1"/>
</dbReference>
<dbReference type="PANTHER" id="PTHR21547">
    <property type="entry name" value="CLUSTERIN ASSOCIATED PROTEIN 1"/>
    <property type="match status" value="1"/>
</dbReference>
<feature type="region of interest" description="Disordered" evidence="8">
    <location>
        <begin position="319"/>
        <end position="403"/>
    </location>
</feature>
<dbReference type="Proteomes" id="UP000594260">
    <property type="component" value="Unplaced"/>
</dbReference>
<dbReference type="RefSeq" id="XP_022665031.1">
    <property type="nucleotide sequence ID" value="XM_022809296.1"/>
</dbReference>
<dbReference type="FunCoup" id="A0A7M7KFE7">
    <property type="interactions" value="133"/>
</dbReference>
<evidence type="ECO:0000256" key="5">
    <source>
        <dbReference type="ARBA" id="ARBA00023069"/>
    </source>
</evidence>
<dbReference type="GO" id="GO:0030992">
    <property type="term" value="C:intraciliary transport particle B"/>
    <property type="evidence" value="ECO:0007669"/>
    <property type="project" value="TreeGrafter"/>
</dbReference>
<protein>
    <recommendedName>
        <fullName evidence="11">Clusterin-associated protein 1</fullName>
    </recommendedName>
</protein>
<evidence type="ECO:0000256" key="6">
    <source>
        <dbReference type="ARBA" id="ARBA00023273"/>
    </source>
</evidence>